<comment type="similarity">
    <text evidence="1">Belongs to the phD/YefM antitoxin family.</text>
</comment>
<dbReference type="AlphaFoldDB" id="A0A1F6DS06"/>
<evidence type="ECO:0000313" key="2">
    <source>
        <dbReference type="EMBL" id="OGG64183.1"/>
    </source>
</evidence>
<proteinExistence type="inferred from homology"/>
<protein>
    <recommendedName>
        <fullName evidence="4">Antitoxin</fullName>
    </recommendedName>
</protein>
<accession>A0A1F6DS06</accession>
<dbReference type="Proteomes" id="UP000177232">
    <property type="component" value="Unassembled WGS sequence"/>
</dbReference>
<evidence type="ECO:0000313" key="3">
    <source>
        <dbReference type="Proteomes" id="UP000177232"/>
    </source>
</evidence>
<dbReference type="SUPFAM" id="SSF143120">
    <property type="entry name" value="YefM-like"/>
    <property type="match status" value="1"/>
</dbReference>
<dbReference type="NCBIfam" id="TIGR01552">
    <property type="entry name" value="phd_fam"/>
    <property type="match status" value="1"/>
</dbReference>
<name>A0A1F6DS06_9BACT</name>
<dbReference type="InterPro" id="IPR036165">
    <property type="entry name" value="YefM-like_sf"/>
</dbReference>
<evidence type="ECO:0000256" key="1">
    <source>
        <dbReference type="ARBA" id="ARBA00009981"/>
    </source>
</evidence>
<evidence type="ECO:0008006" key="4">
    <source>
        <dbReference type="Google" id="ProtNLM"/>
    </source>
</evidence>
<reference evidence="2 3" key="1">
    <citation type="journal article" date="2016" name="Nat. Commun.">
        <title>Thousands of microbial genomes shed light on interconnected biogeochemical processes in an aquifer system.</title>
        <authorList>
            <person name="Anantharaman K."/>
            <person name="Brown C.T."/>
            <person name="Hug L.A."/>
            <person name="Sharon I."/>
            <person name="Castelle C.J."/>
            <person name="Probst A.J."/>
            <person name="Thomas B.C."/>
            <person name="Singh A."/>
            <person name="Wilkins M.J."/>
            <person name="Karaoz U."/>
            <person name="Brodie E.L."/>
            <person name="Williams K.H."/>
            <person name="Hubbard S.S."/>
            <person name="Banfield J.F."/>
        </authorList>
    </citation>
    <scope>NUCLEOTIDE SEQUENCE [LARGE SCALE GENOMIC DNA]</scope>
</reference>
<gene>
    <name evidence="2" type="ORF">A3C94_02380</name>
</gene>
<sequence>MATKKTNRIIGLKDLRENMGSYIRQVERGHSFTVVRRSRPVFKLEPADVWGDEGTWETVVDFRKLDPRGVPIADVIASLKRLNAQDR</sequence>
<organism evidence="2 3">
    <name type="scientific">Candidatus Kaiserbacteria bacterium RIFCSPHIGHO2_02_FULL_55_17</name>
    <dbReference type="NCBI Taxonomy" id="1798496"/>
    <lineage>
        <taxon>Bacteria</taxon>
        <taxon>Candidatus Kaiseribacteriota</taxon>
    </lineage>
</organism>
<dbReference type="Gene3D" id="3.40.1620.10">
    <property type="entry name" value="YefM-like domain"/>
    <property type="match status" value="1"/>
</dbReference>
<dbReference type="EMBL" id="MFLJ01000031">
    <property type="protein sequence ID" value="OGG64183.1"/>
    <property type="molecule type" value="Genomic_DNA"/>
</dbReference>
<comment type="caution">
    <text evidence="2">The sequence shown here is derived from an EMBL/GenBank/DDBJ whole genome shotgun (WGS) entry which is preliminary data.</text>
</comment>